<feature type="domain" description="VTT" evidence="8">
    <location>
        <begin position="79"/>
        <end position="199"/>
    </location>
</feature>
<keyword evidence="6 7" id="KW-0472">Membrane</keyword>
<comment type="subcellular location">
    <subcellularLocation>
        <location evidence="1">Cell membrane</location>
        <topology evidence="1">Multi-pass membrane protein</topology>
    </subcellularLocation>
</comment>
<dbReference type="PANTHER" id="PTHR42709">
    <property type="entry name" value="ALKALINE PHOSPHATASE LIKE PROTEIN"/>
    <property type="match status" value="1"/>
</dbReference>
<organism evidence="9 10">
    <name type="scientific">Jiangella rhizosphaerae</name>
    <dbReference type="NCBI Taxonomy" id="2293569"/>
    <lineage>
        <taxon>Bacteria</taxon>
        <taxon>Bacillati</taxon>
        <taxon>Actinomycetota</taxon>
        <taxon>Actinomycetes</taxon>
        <taxon>Jiangellales</taxon>
        <taxon>Jiangellaceae</taxon>
        <taxon>Jiangella</taxon>
    </lineage>
</organism>
<feature type="transmembrane region" description="Helical" evidence="7">
    <location>
        <begin position="94"/>
        <end position="113"/>
    </location>
</feature>
<feature type="transmembrane region" description="Helical" evidence="7">
    <location>
        <begin position="146"/>
        <end position="169"/>
    </location>
</feature>
<dbReference type="InterPro" id="IPR032816">
    <property type="entry name" value="VTT_dom"/>
</dbReference>
<keyword evidence="4 7" id="KW-0812">Transmembrane</keyword>
<keyword evidence="3" id="KW-1003">Cell membrane</keyword>
<dbReference type="PANTHER" id="PTHR42709:SF6">
    <property type="entry name" value="UNDECAPRENYL PHOSPHATE TRANSPORTER A"/>
    <property type="match status" value="1"/>
</dbReference>
<gene>
    <name evidence="9" type="ORF">DY240_04245</name>
</gene>
<feature type="transmembrane region" description="Helical" evidence="7">
    <location>
        <begin position="39"/>
        <end position="56"/>
    </location>
</feature>
<proteinExistence type="inferred from homology"/>
<dbReference type="Proteomes" id="UP000284057">
    <property type="component" value="Unassembled WGS sequence"/>
</dbReference>
<keyword evidence="10" id="KW-1185">Reference proteome</keyword>
<sequence>MSIVDGTSPSLAAADAVPRATNPWRRFVPWQGRAGRVDLALMGAILAVVALGVALRPLKPFLLASHPVMLEFLTGDLTAIGAAAAFARIGEAPLWLVVVAGAAGMVKLDWLTWWTGRQWGLGIVRMFTASERAVRFAGRATELRPWTLRAAVVLAVLPGVPTAVVYAVAGMAGMRLATFLILDFAGALTMTGVVAGLGYGLGQRAVDVVLLVDRYASVVSLTAIAVAVLIPVVKRLIRRR</sequence>
<accession>A0A418KUY1</accession>
<dbReference type="InterPro" id="IPR051311">
    <property type="entry name" value="DedA_domain"/>
</dbReference>
<evidence type="ECO:0000256" key="6">
    <source>
        <dbReference type="ARBA" id="ARBA00023136"/>
    </source>
</evidence>
<evidence type="ECO:0000256" key="3">
    <source>
        <dbReference type="ARBA" id="ARBA00022475"/>
    </source>
</evidence>
<name>A0A418KUY1_9ACTN</name>
<protein>
    <submittedName>
        <fullName evidence="9">DedA family protein</fullName>
    </submittedName>
</protein>
<dbReference type="AlphaFoldDB" id="A0A418KUY1"/>
<dbReference type="EMBL" id="QUAL01000037">
    <property type="protein sequence ID" value="RIQ34022.1"/>
    <property type="molecule type" value="Genomic_DNA"/>
</dbReference>
<evidence type="ECO:0000313" key="10">
    <source>
        <dbReference type="Proteomes" id="UP000284057"/>
    </source>
</evidence>
<comment type="similarity">
    <text evidence="2">Belongs to the DedA family.</text>
</comment>
<evidence type="ECO:0000256" key="2">
    <source>
        <dbReference type="ARBA" id="ARBA00010792"/>
    </source>
</evidence>
<feature type="transmembrane region" description="Helical" evidence="7">
    <location>
        <begin position="68"/>
        <end position="87"/>
    </location>
</feature>
<feature type="transmembrane region" description="Helical" evidence="7">
    <location>
        <begin position="214"/>
        <end position="233"/>
    </location>
</feature>
<evidence type="ECO:0000259" key="8">
    <source>
        <dbReference type="Pfam" id="PF09335"/>
    </source>
</evidence>
<feature type="transmembrane region" description="Helical" evidence="7">
    <location>
        <begin position="176"/>
        <end position="202"/>
    </location>
</feature>
<evidence type="ECO:0000256" key="5">
    <source>
        <dbReference type="ARBA" id="ARBA00022989"/>
    </source>
</evidence>
<dbReference type="Pfam" id="PF09335">
    <property type="entry name" value="VTT_dom"/>
    <property type="match status" value="1"/>
</dbReference>
<reference evidence="9 10" key="1">
    <citation type="submission" date="2018-09" db="EMBL/GenBank/DDBJ databases">
        <title>Isolation, diversity and antifungal activity of actinobacteria from wheat.</title>
        <authorList>
            <person name="Han C."/>
        </authorList>
    </citation>
    <scope>NUCLEOTIDE SEQUENCE [LARGE SCALE GENOMIC DNA]</scope>
    <source>
        <strain evidence="9 10">NEAU-YY265</strain>
    </source>
</reference>
<evidence type="ECO:0000313" key="9">
    <source>
        <dbReference type="EMBL" id="RIQ34022.1"/>
    </source>
</evidence>
<dbReference type="OrthoDB" id="3727474at2"/>
<dbReference type="GO" id="GO:0005886">
    <property type="term" value="C:plasma membrane"/>
    <property type="evidence" value="ECO:0007669"/>
    <property type="project" value="UniProtKB-SubCell"/>
</dbReference>
<comment type="caution">
    <text evidence="9">The sequence shown here is derived from an EMBL/GenBank/DDBJ whole genome shotgun (WGS) entry which is preliminary data.</text>
</comment>
<dbReference type="RefSeq" id="WP_119658714.1">
    <property type="nucleotide sequence ID" value="NZ_QUAL01000037.1"/>
</dbReference>
<evidence type="ECO:0000256" key="7">
    <source>
        <dbReference type="SAM" id="Phobius"/>
    </source>
</evidence>
<evidence type="ECO:0000256" key="1">
    <source>
        <dbReference type="ARBA" id="ARBA00004651"/>
    </source>
</evidence>
<evidence type="ECO:0000256" key="4">
    <source>
        <dbReference type="ARBA" id="ARBA00022692"/>
    </source>
</evidence>
<keyword evidence="5 7" id="KW-1133">Transmembrane helix</keyword>